<evidence type="ECO:0000256" key="1">
    <source>
        <dbReference type="ARBA" id="ARBA00004651"/>
    </source>
</evidence>
<proteinExistence type="predicted"/>
<feature type="transmembrane region" description="Helical" evidence="11">
    <location>
        <begin position="207"/>
        <end position="227"/>
    </location>
</feature>
<evidence type="ECO:0000256" key="7">
    <source>
        <dbReference type="ARBA" id="ARBA00022982"/>
    </source>
</evidence>
<evidence type="ECO:0000256" key="5">
    <source>
        <dbReference type="ARBA" id="ARBA00022692"/>
    </source>
</evidence>
<keyword evidence="8 11" id="KW-1133">Transmembrane helix</keyword>
<evidence type="ECO:0000256" key="2">
    <source>
        <dbReference type="ARBA" id="ARBA00022448"/>
    </source>
</evidence>
<feature type="transmembrane region" description="Helical" evidence="11">
    <location>
        <begin position="124"/>
        <end position="144"/>
    </location>
</feature>
<evidence type="ECO:0000256" key="9">
    <source>
        <dbReference type="ARBA" id="ARBA00023004"/>
    </source>
</evidence>
<evidence type="ECO:0000256" key="6">
    <source>
        <dbReference type="ARBA" id="ARBA00022723"/>
    </source>
</evidence>
<keyword evidence="7" id="KW-0249">Electron transport</keyword>
<feature type="transmembrane region" description="Helical" evidence="11">
    <location>
        <begin position="324"/>
        <end position="348"/>
    </location>
</feature>
<keyword evidence="5 11" id="KW-0812">Transmembrane</keyword>
<dbReference type="InterPro" id="IPR002585">
    <property type="entry name" value="Cyt-d_ubiquinol_oxidase_su_1"/>
</dbReference>
<keyword evidence="2" id="KW-0813">Transport</keyword>
<evidence type="ECO:0000256" key="3">
    <source>
        <dbReference type="ARBA" id="ARBA00022475"/>
    </source>
</evidence>
<comment type="caution">
    <text evidence="12">The sequence shown here is derived from an EMBL/GenBank/DDBJ whole genome shotgun (WGS) entry which is preliminary data.</text>
</comment>
<keyword evidence="10 11" id="KW-0472">Membrane</keyword>
<keyword evidence="9" id="KW-0408">Iron</keyword>
<feature type="transmembrane region" description="Helical" evidence="11">
    <location>
        <begin position="171"/>
        <end position="195"/>
    </location>
</feature>
<reference evidence="12" key="1">
    <citation type="journal article" date="2020" name="mSystems">
        <title>Genome- and Community-Level Interaction Insights into Carbon Utilization and Element Cycling Functions of Hydrothermarchaeota in Hydrothermal Sediment.</title>
        <authorList>
            <person name="Zhou Z."/>
            <person name="Liu Y."/>
            <person name="Xu W."/>
            <person name="Pan J."/>
            <person name="Luo Z.H."/>
            <person name="Li M."/>
        </authorList>
    </citation>
    <scope>NUCLEOTIDE SEQUENCE [LARGE SCALE GENOMIC DNA]</scope>
    <source>
        <strain evidence="12">SpSt-587</strain>
    </source>
</reference>
<feature type="transmembrane region" description="Helical" evidence="11">
    <location>
        <begin position="247"/>
        <end position="266"/>
    </location>
</feature>
<sequence length="358" mass="39952">MSDFPFVFLGFAVLLHVLFVSITIGTGWITAYSRLKSYLNSDAYLEKFARKAFRILVVFELFSGVWGTIITVILAGFFPGLTALATNVLFTPMLIALIAIMLRIPSIAVFWYTWGKLHPKAHSLVGLIMAISGFLVPFGFRAVFSEISSPTAVAEFIGYGFASPFTAYTSVMFWLLYLHTIFASLSVSGFVVAFLNSLEKDDKGLKIGYSYGIAFLFAQIPIGAIYWLSHSYYSTYIFETITFGNFLPIFIAKLTVITLLLILGIFGYLKRSISALLVVLSLFAVFFGELMNDGARYPYMVVLGNEGIHFRAFSNFYIDIPTTAVLLILAFLLISVIVFLTAVFYALFKRYLAEIPES</sequence>
<dbReference type="EMBL" id="DSYZ01000080">
    <property type="protein sequence ID" value="HGT82811.1"/>
    <property type="molecule type" value="Genomic_DNA"/>
</dbReference>
<name>A0A7J3M1Q2_ARCFL</name>
<evidence type="ECO:0000256" key="10">
    <source>
        <dbReference type="ARBA" id="ARBA00023136"/>
    </source>
</evidence>
<keyword evidence="3" id="KW-1003">Cell membrane</keyword>
<gene>
    <name evidence="12" type="ORF">ENT52_03695</name>
</gene>
<comment type="subcellular location">
    <subcellularLocation>
        <location evidence="1">Cell membrane</location>
        <topology evidence="1">Multi-pass membrane protein</topology>
    </subcellularLocation>
</comment>
<accession>A0A7J3M1Q2</accession>
<feature type="transmembrane region" description="Helical" evidence="11">
    <location>
        <begin position="52"/>
        <end position="78"/>
    </location>
</feature>
<evidence type="ECO:0000313" key="12">
    <source>
        <dbReference type="EMBL" id="HGT82811.1"/>
    </source>
</evidence>
<dbReference type="GO" id="GO:0019646">
    <property type="term" value="P:aerobic electron transport chain"/>
    <property type="evidence" value="ECO:0007669"/>
    <property type="project" value="InterPro"/>
</dbReference>
<dbReference type="AlphaFoldDB" id="A0A7J3M1Q2"/>
<dbReference type="GO" id="GO:0009055">
    <property type="term" value="F:electron transfer activity"/>
    <property type="evidence" value="ECO:0007669"/>
    <property type="project" value="InterPro"/>
</dbReference>
<feature type="transmembrane region" description="Helical" evidence="11">
    <location>
        <begin position="273"/>
        <end position="291"/>
    </location>
</feature>
<keyword evidence="4" id="KW-0349">Heme</keyword>
<organism evidence="12">
    <name type="scientific">Archaeoglobus fulgidus</name>
    <dbReference type="NCBI Taxonomy" id="2234"/>
    <lineage>
        <taxon>Archaea</taxon>
        <taxon>Methanobacteriati</taxon>
        <taxon>Methanobacteriota</taxon>
        <taxon>Archaeoglobi</taxon>
        <taxon>Archaeoglobales</taxon>
        <taxon>Archaeoglobaceae</taxon>
        <taxon>Archaeoglobus</taxon>
    </lineage>
</organism>
<feature type="transmembrane region" description="Helical" evidence="11">
    <location>
        <begin position="6"/>
        <end position="31"/>
    </location>
</feature>
<dbReference type="GO" id="GO:0070069">
    <property type="term" value="C:cytochrome complex"/>
    <property type="evidence" value="ECO:0007669"/>
    <property type="project" value="InterPro"/>
</dbReference>
<dbReference type="Pfam" id="PF01654">
    <property type="entry name" value="Cyt_bd_oxida_I"/>
    <property type="match status" value="1"/>
</dbReference>
<evidence type="ECO:0000256" key="8">
    <source>
        <dbReference type="ARBA" id="ARBA00022989"/>
    </source>
</evidence>
<protein>
    <submittedName>
        <fullName evidence="12">Cytochrome oxidase subunit I</fullName>
    </submittedName>
</protein>
<dbReference type="GO" id="GO:0046872">
    <property type="term" value="F:metal ion binding"/>
    <property type="evidence" value="ECO:0007669"/>
    <property type="project" value="UniProtKB-KW"/>
</dbReference>
<evidence type="ECO:0000256" key="4">
    <source>
        <dbReference type="ARBA" id="ARBA00022617"/>
    </source>
</evidence>
<dbReference type="GO" id="GO:0005886">
    <property type="term" value="C:plasma membrane"/>
    <property type="evidence" value="ECO:0007669"/>
    <property type="project" value="UniProtKB-SubCell"/>
</dbReference>
<feature type="transmembrane region" description="Helical" evidence="11">
    <location>
        <begin position="90"/>
        <end position="112"/>
    </location>
</feature>
<evidence type="ECO:0000256" key="11">
    <source>
        <dbReference type="SAM" id="Phobius"/>
    </source>
</evidence>
<keyword evidence="6" id="KW-0479">Metal-binding</keyword>